<gene>
    <name evidence="3" type="ORF">SAMN05878437_2675</name>
</gene>
<dbReference type="InterPro" id="IPR000572">
    <property type="entry name" value="OxRdtase_Mopterin-bd_dom"/>
</dbReference>
<feature type="domain" description="Oxidoreductase molybdopterin-binding" evidence="2">
    <location>
        <begin position="78"/>
        <end position="147"/>
    </location>
</feature>
<evidence type="ECO:0000259" key="2">
    <source>
        <dbReference type="Pfam" id="PF00174"/>
    </source>
</evidence>
<reference evidence="3 4" key="1">
    <citation type="submission" date="2016-11" db="EMBL/GenBank/DDBJ databases">
        <authorList>
            <person name="Jaros S."/>
            <person name="Januszkiewicz K."/>
            <person name="Wedrychowicz H."/>
        </authorList>
    </citation>
    <scope>NUCLEOTIDE SEQUENCE [LARGE SCALE GENOMIC DNA]</scope>
    <source>
        <strain evidence="3 4">ACAM 12</strain>
    </source>
</reference>
<feature type="signal peptide" evidence="1">
    <location>
        <begin position="1"/>
        <end position="24"/>
    </location>
</feature>
<dbReference type="EMBL" id="LT670847">
    <property type="protein sequence ID" value="SHM38253.1"/>
    <property type="molecule type" value="Genomic_DNA"/>
</dbReference>
<dbReference type="SUPFAM" id="SSF56524">
    <property type="entry name" value="Oxidoreductase molybdopterin-binding domain"/>
    <property type="match status" value="1"/>
</dbReference>
<feature type="chain" id="PRO_5012184206" description="Oxidoreductase molybdopterin-binding domain-containing protein" evidence="1">
    <location>
        <begin position="25"/>
        <end position="173"/>
    </location>
</feature>
<keyword evidence="1" id="KW-0732">Signal</keyword>
<evidence type="ECO:0000313" key="3">
    <source>
        <dbReference type="EMBL" id="SHM38253.1"/>
    </source>
</evidence>
<dbReference type="Gene3D" id="3.90.420.10">
    <property type="entry name" value="Oxidoreductase, molybdopterin-binding domain"/>
    <property type="match status" value="1"/>
</dbReference>
<dbReference type="InParanoid" id="A0A1M7ICD0"/>
<dbReference type="STRING" id="29571.SAMN05878437_2675"/>
<dbReference type="AlphaFoldDB" id="A0A1M7ICD0"/>
<accession>A0A1M7ICD0</accession>
<dbReference type="Pfam" id="PF00174">
    <property type="entry name" value="Oxidored_molyb"/>
    <property type="match status" value="1"/>
</dbReference>
<evidence type="ECO:0000256" key="1">
    <source>
        <dbReference type="SAM" id="SignalP"/>
    </source>
</evidence>
<dbReference type="Proteomes" id="UP000190911">
    <property type="component" value="Chromosome I"/>
</dbReference>
<name>A0A1M7ICD0_9GAMM</name>
<sequence>MLIKAGVLLTGLMLISIAALPGHADVKHGRTTPKEPIDKSTLLQITGQIAGSTVNLDREALYALPPTTLVTSTVVTDGQHTFTGFLMRDLLEQLAAEGDHVTAVALNDYAVDIPMADFYDFDVIVAYRMDDQTLSRDDKGPLWIVYPRDDHEALQDIRYDYRWVWQLYQLDVQ</sequence>
<dbReference type="InterPro" id="IPR036374">
    <property type="entry name" value="OxRdtase_Mopterin-bd_sf"/>
</dbReference>
<proteinExistence type="predicted"/>
<protein>
    <recommendedName>
        <fullName evidence="2">Oxidoreductase molybdopterin-binding domain-containing protein</fullName>
    </recommendedName>
</protein>
<organism evidence="3 4">
    <name type="scientific">Vreelandella subglaciescola</name>
    <dbReference type="NCBI Taxonomy" id="29571"/>
    <lineage>
        <taxon>Bacteria</taxon>
        <taxon>Pseudomonadati</taxon>
        <taxon>Pseudomonadota</taxon>
        <taxon>Gammaproteobacteria</taxon>
        <taxon>Oceanospirillales</taxon>
        <taxon>Halomonadaceae</taxon>
        <taxon>Vreelandella</taxon>
    </lineage>
</organism>
<keyword evidence="4" id="KW-1185">Reference proteome</keyword>
<dbReference type="RefSeq" id="WP_197685625.1">
    <property type="nucleotide sequence ID" value="NZ_LT670847.1"/>
</dbReference>
<evidence type="ECO:0000313" key="4">
    <source>
        <dbReference type="Proteomes" id="UP000190911"/>
    </source>
</evidence>